<feature type="transmembrane region" description="Helical" evidence="7">
    <location>
        <begin position="51"/>
        <end position="70"/>
    </location>
</feature>
<evidence type="ECO:0000256" key="2">
    <source>
        <dbReference type="ARBA" id="ARBA00022692"/>
    </source>
</evidence>
<dbReference type="SUPFAM" id="SSF52540">
    <property type="entry name" value="P-loop containing nucleoside triphosphate hydrolases"/>
    <property type="match status" value="1"/>
</dbReference>
<proteinExistence type="predicted"/>
<dbReference type="GO" id="GO:0015421">
    <property type="term" value="F:ABC-type oligopeptide transporter activity"/>
    <property type="evidence" value="ECO:0007669"/>
    <property type="project" value="TreeGrafter"/>
</dbReference>
<evidence type="ECO:0000259" key="9">
    <source>
        <dbReference type="PROSITE" id="PS50929"/>
    </source>
</evidence>
<evidence type="ECO:0000256" key="4">
    <source>
        <dbReference type="ARBA" id="ARBA00022840"/>
    </source>
</evidence>
<feature type="transmembrane region" description="Helical" evidence="7">
    <location>
        <begin position="127"/>
        <end position="150"/>
    </location>
</feature>
<evidence type="ECO:0000256" key="6">
    <source>
        <dbReference type="ARBA" id="ARBA00023136"/>
    </source>
</evidence>
<evidence type="ECO:0000313" key="11">
    <source>
        <dbReference type="Proteomes" id="UP001139263"/>
    </source>
</evidence>
<feature type="transmembrane region" description="Helical" evidence="7">
    <location>
        <begin position="156"/>
        <end position="178"/>
    </location>
</feature>
<comment type="caution">
    <text evidence="10">The sequence shown here is derived from an EMBL/GenBank/DDBJ whole genome shotgun (WGS) entry which is preliminary data.</text>
</comment>
<dbReference type="InterPro" id="IPR027417">
    <property type="entry name" value="P-loop_NTPase"/>
</dbReference>
<evidence type="ECO:0000256" key="7">
    <source>
        <dbReference type="SAM" id="Phobius"/>
    </source>
</evidence>
<evidence type="ECO:0000259" key="8">
    <source>
        <dbReference type="PROSITE" id="PS50893"/>
    </source>
</evidence>
<dbReference type="PANTHER" id="PTHR43394">
    <property type="entry name" value="ATP-DEPENDENT PERMEASE MDL1, MITOCHONDRIAL"/>
    <property type="match status" value="1"/>
</dbReference>
<evidence type="ECO:0000313" key="10">
    <source>
        <dbReference type="EMBL" id="MCI0182873.1"/>
    </source>
</evidence>
<evidence type="ECO:0000256" key="5">
    <source>
        <dbReference type="ARBA" id="ARBA00022989"/>
    </source>
</evidence>
<dbReference type="Pfam" id="PF00005">
    <property type="entry name" value="ABC_tran"/>
    <property type="match status" value="1"/>
</dbReference>
<evidence type="ECO:0000256" key="3">
    <source>
        <dbReference type="ARBA" id="ARBA00022741"/>
    </source>
</evidence>
<dbReference type="SUPFAM" id="SSF90123">
    <property type="entry name" value="ABC transporter transmembrane region"/>
    <property type="match status" value="1"/>
</dbReference>
<dbReference type="GO" id="GO:0045454">
    <property type="term" value="P:cell redox homeostasis"/>
    <property type="evidence" value="ECO:0007669"/>
    <property type="project" value="InterPro"/>
</dbReference>
<comment type="subcellular location">
    <subcellularLocation>
        <location evidence="1">Cell membrane</location>
        <topology evidence="1">Multi-pass membrane protein</topology>
    </subcellularLocation>
</comment>
<dbReference type="RefSeq" id="WP_241712473.1">
    <property type="nucleotide sequence ID" value="NZ_JALBUF010000002.1"/>
</dbReference>
<dbReference type="Gene3D" id="3.40.50.300">
    <property type="entry name" value="P-loop containing nucleotide triphosphate hydrolases"/>
    <property type="match status" value="1"/>
</dbReference>
<keyword evidence="2 7" id="KW-0812">Transmembrane</keyword>
<dbReference type="InterPro" id="IPR036640">
    <property type="entry name" value="ABC1_TM_sf"/>
</dbReference>
<dbReference type="SMART" id="SM00382">
    <property type="entry name" value="AAA"/>
    <property type="match status" value="1"/>
</dbReference>
<dbReference type="PROSITE" id="PS50929">
    <property type="entry name" value="ABC_TM1F"/>
    <property type="match status" value="1"/>
</dbReference>
<feature type="domain" description="ABC transporter" evidence="8">
    <location>
        <begin position="333"/>
        <end position="568"/>
    </location>
</feature>
<keyword evidence="4 10" id="KW-0067">ATP-binding</keyword>
<dbReference type="GO" id="GO:0005524">
    <property type="term" value="F:ATP binding"/>
    <property type="evidence" value="ECO:0007669"/>
    <property type="project" value="UniProtKB-KW"/>
</dbReference>
<accession>A0A9X2ABE5</accession>
<dbReference type="InterPro" id="IPR003439">
    <property type="entry name" value="ABC_transporter-like_ATP-bd"/>
</dbReference>
<dbReference type="Gene3D" id="1.20.1560.10">
    <property type="entry name" value="ABC transporter type 1, transmembrane domain"/>
    <property type="match status" value="1"/>
</dbReference>
<dbReference type="AlphaFoldDB" id="A0A9X2ABE5"/>
<keyword evidence="11" id="KW-1185">Reference proteome</keyword>
<sequence>MRTLLGFLRPFWWLVTLSIIAGFFAVGASIGLMATSGYLIAKAALHPETVLLLWVPIVGVRFFGLSRAVFRYLERLASHDVTFRILAHLRVFVYSKIEPLAPGLFVTKCTGDLLATLVADIDTLQNFFLRIISPAIIFFLSAALSFVVVGQFSVRLGVALVSSLLIGGIVVPGIAFLAGRTSGKVLVELRAKYYALTLDLTQGVAELLAFGRYEQTVQTLTELQTNISRHQRFMSQLNGMSTGVLVLINHVAMWVSLVIAIPLVATGKIPGYDLPVIALTALASFETAASLPQAYQYLSQTLQAFARVDSLVQATSRVNEEGSAMTTWYKPDLVIRDVHFCYESSEAEILSGFDLDLPFGKHVAIVGESGAGKSTIVQLLLRFYEYEQGSIQLCGKELRTLDAIDVRSCFSVAEQGPHVFQTTLTDNLRVANKTATADQFHKAVEISAFDEVAQQMVEGYDTLAGEFGARLSGGEAKRLAIARAILADGDIFLLDEPTSGLDNITAVRVIRGIEDMARDRSLVMITHRLIGLEGMDEILVIHDGKVVERGTHEQLLTSCGRYRALFDLQQMEQMIDNTVPSSSVLAPSVS</sequence>
<dbReference type="PROSITE" id="PS50893">
    <property type="entry name" value="ABC_TRANSPORTER_2"/>
    <property type="match status" value="1"/>
</dbReference>
<dbReference type="PROSITE" id="PS00211">
    <property type="entry name" value="ABC_TRANSPORTER_1"/>
    <property type="match status" value="1"/>
</dbReference>
<feature type="transmembrane region" description="Helical" evidence="7">
    <location>
        <begin position="242"/>
        <end position="265"/>
    </location>
</feature>
<dbReference type="EMBL" id="JALBUF010000002">
    <property type="protein sequence ID" value="MCI0182873.1"/>
    <property type="molecule type" value="Genomic_DNA"/>
</dbReference>
<evidence type="ECO:0000256" key="1">
    <source>
        <dbReference type="ARBA" id="ARBA00004651"/>
    </source>
</evidence>
<dbReference type="InterPro" id="IPR011527">
    <property type="entry name" value="ABC1_TM_dom"/>
</dbReference>
<dbReference type="GO" id="GO:0034775">
    <property type="term" value="P:glutathione transmembrane transport"/>
    <property type="evidence" value="ECO:0007669"/>
    <property type="project" value="InterPro"/>
</dbReference>
<dbReference type="GO" id="GO:0016887">
    <property type="term" value="F:ATP hydrolysis activity"/>
    <property type="evidence" value="ECO:0007669"/>
    <property type="project" value="InterPro"/>
</dbReference>
<keyword evidence="5 7" id="KW-1133">Transmembrane helix</keyword>
<gene>
    <name evidence="10" type="ORF">MM817_01142</name>
</gene>
<reference evidence="10" key="1">
    <citation type="submission" date="2022-03" db="EMBL/GenBank/DDBJ databases">
        <title>Draft Genome Sequence of Firmicute Strain S0AB, a Heterotrophic Iron/Sulfur-Oxidizing Extreme Acidophile.</title>
        <authorList>
            <person name="Vergara E."/>
            <person name="Pakostova E."/>
            <person name="Johnson D.B."/>
            <person name="Holmes D.S."/>
        </authorList>
    </citation>
    <scope>NUCLEOTIDE SEQUENCE</scope>
    <source>
        <strain evidence="10">S0AB</strain>
    </source>
</reference>
<dbReference type="InterPro" id="IPR039421">
    <property type="entry name" value="Type_1_exporter"/>
</dbReference>
<organism evidence="10 11">
    <name type="scientific">Sulfoacidibacillus ferrooxidans</name>
    <dbReference type="NCBI Taxonomy" id="2005001"/>
    <lineage>
        <taxon>Bacteria</taxon>
        <taxon>Bacillati</taxon>
        <taxon>Bacillota</taxon>
        <taxon>Bacilli</taxon>
        <taxon>Bacillales</taxon>
        <taxon>Alicyclobacillaceae</taxon>
        <taxon>Sulfoacidibacillus</taxon>
    </lineage>
</organism>
<protein>
    <submittedName>
        <fullName evidence="10">ABC transporter ATP-binding protein</fullName>
    </submittedName>
</protein>
<dbReference type="InterPro" id="IPR003593">
    <property type="entry name" value="AAA+_ATPase"/>
</dbReference>
<keyword evidence="3" id="KW-0547">Nucleotide-binding</keyword>
<dbReference type="InterPro" id="IPR017871">
    <property type="entry name" value="ABC_transporter-like_CS"/>
</dbReference>
<feature type="domain" description="ABC transmembrane type-1" evidence="9">
    <location>
        <begin position="17"/>
        <end position="300"/>
    </location>
</feature>
<dbReference type="InterPro" id="IPR014223">
    <property type="entry name" value="ABC_CydC/D"/>
</dbReference>
<name>A0A9X2ABE5_9BACL</name>
<dbReference type="Proteomes" id="UP001139263">
    <property type="component" value="Unassembled WGS sequence"/>
</dbReference>
<feature type="transmembrane region" description="Helical" evidence="7">
    <location>
        <begin position="12"/>
        <end position="39"/>
    </location>
</feature>
<dbReference type="NCBIfam" id="TIGR02868">
    <property type="entry name" value="CydC"/>
    <property type="match status" value="1"/>
</dbReference>
<keyword evidence="6 7" id="KW-0472">Membrane</keyword>
<dbReference type="GO" id="GO:0005886">
    <property type="term" value="C:plasma membrane"/>
    <property type="evidence" value="ECO:0007669"/>
    <property type="project" value="UniProtKB-SubCell"/>
</dbReference>
<dbReference type="PANTHER" id="PTHR43394:SF1">
    <property type="entry name" value="ATP-BINDING CASSETTE SUB-FAMILY B MEMBER 10, MITOCHONDRIAL"/>
    <property type="match status" value="1"/>
</dbReference>
<dbReference type="CDD" id="cd18585">
    <property type="entry name" value="ABC_6TM_CydC"/>
    <property type="match status" value="1"/>
</dbReference>